<dbReference type="GO" id="GO:0005829">
    <property type="term" value="C:cytosol"/>
    <property type="evidence" value="ECO:0007669"/>
    <property type="project" value="TreeGrafter"/>
</dbReference>
<dbReference type="GO" id="GO:0043722">
    <property type="term" value="F:4-hydroxyphenylacetate decarboxylase activity"/>
    <property type="evidence" value="ECO:0007669"/>
    <property type="project" value="UniProtKB-EC"/>
</dbReference>
<dbReference type="Pfam" id="PF02901">
    <property type="entry name" value="PFL-like"/>
    <property type="match status" value="1"/>
</dbReference>
<dbReference type="EC" id="4.1.1.83" evidence="2"/>
<protein>
    <submittedName>
        <fullName evidence="2">4-hydroxyphenylacetate decarboxylase large subunit</fullName>
        <ecNumber evidence="2">4.1.1.83</ecNumber>
    </submittedName>
</protein>
<dbReference type="Gene3D" id="3.20.70.20">
    <property type="match status" value="1"/>
</dbReference>
<dbReference type="PANTHER" id="PTHR43641">
    <property type="entry name" value="FORMATE ACETYLTRANSFERASE 3-RELATED"/>
    <property type="match status" value="1"/>
</dbReference>
<name>A0A4V6J2W8_RAOTE</name>
<dbReference type="EMBL" id="CABDVU010000001">
    <property type="protein sequence ID" value="VTN15614.1"/>
    <property type="molecule type" value="Genomic_DNA"/>
</dbReference>
<evidence type="ECO:0000259" key="1">
    <source>
        <dbReference type="PROSITE" id="PS51554"/>
    </source>
</evidence>
<gene>
    <name evidence="2" type="primary">hpdB_4</name>
    <name evidence="2" type="ORF">NCTC9185_07702</name>
</gene>
<proteinExistence type="predicted"/>
<accession>A0A4V6J2W8</accession>
<dbReference type="InterPro" id="IPR051215">
    <property type="entry name" value="GRE"/>
</dbReference>
<dbReference type="InterPro" id="IPR010098">
    <property type="entry name" value="PFL2/GDeHydtase_fam"/>
</dbReference>
<evidence type="ECO:0000313" key="2">
    <source>
        <dbReference type="EMBL" id="VTN15614.1"/>
    </source>
</evidence>
<keyword evidence="2" id="KW-0456">Lyase</keyword>
<dbReference type="Proteomes" id="UP000339249">
    <property type="component" value="Unassembled WGS sequence"/>
</dbReference>
<dbReference type="SUPFAM" id="SSF51998">
    <property type="entry name" value="PFL-like glycyl radical enzymes"/>
    <property type="match status" value="1"/>
</dbReference>
<reference evidence="2 3" key="1">
    <citation type="submission" date="2019-04" db="EMBL/GenBank/DDBJ databases">
        <authorList>
            <consortium name="Pathogen Informatics"/>
        </authorList>
    </citation>
    <scope>NUCLEOTIDE SEQUENCE [LARGE SCALE GENOMIC DNA]</scope>
    <source>
        <strain evidence="2 3">NCTC9185</strain>
    </source>
</reference>
<feature type="domain" description="PFL" evidence="1">
    <location>
        <begin position="3"/>
        <end position="474"/>
    </location>
</feature>
<dbReference type="AlphaFoldDB" id="A0A4V6J2W8"/>
<dbReference type="InterPro" id="IPR004184">
    <property type="entry name" value="PFL_dom"/>
</dbReference>
<organism evidence="2 3">
    <name type="scientific">Raoultella terrigena</name>
    <name type="common">Klebsiella terrigena</name>
    <dbReference type="NCBI Taxonomy" id="577"/>
    <lineage>
        <taxon>Bacteria</taxon>
        <taxon>Pseudomonadati</taxon>
        <taxon>Pseudomonadota</taxon>
        <taxon>Gammaproteobacteria</taxon>
        <taxon>Enterobacterales</taxon>
        <taxon>Enterobacteriaceae</taxon>
        <taxon>Klebsiella/Raoultella group</taxon>
        <taxon>Raoultella</taxon>
    </lineage>
</organism>
<dbReference type="PROSITE" id="PS51554">
    <property type="entry name" value="PFL"/>
    <property type="match status" value="1"/>
</dbReference>
<dbReference type="PANTHER" id="PTHR43641:SF3">
    <property type="entry name" value="DEHYDRATASE PFLD-RELATED"/>
    <property type="match status" value="1"/>
</dbReference>
<dbReference type="NCBIfam" id="TIGR01774">
    <property type="entry name" value="PFL2-3"/>
    <property type="match status" value="1"/>
</dbReference>
<sequence length="474" mass="53516">MTNRTQRLKERLFAQPREISLERALLYTASHKQTAGEPVVLRRAKATAWILDHVQISIREDELIAGNRTVKPRAGIVSPEMDPYWLLNELDGFASRPQDRFTISEEDKRIYREALFPYWEKRSMKDFINARMTDEVKAAVSTQIFSVNQTDKGQGHIIIDYPRLLNNGLAALVAELRAAAESAPCNHFYQAALILLEASQRHILRYALLADEMAAACSDARRRQELAAIAAISRHNAVHRPEDFYQACQLFWYMNIILQHESNASSLSLGRFDQYMLPFYQTSLNRGQDPAFLQELLESLWVKCNDIVLLRSSSSARYFAGFPTGYTALLGGLSETGRSAVNVLSFLALDAYQEVRLPQPNLGVRINELIDRAFLRKTAETIRFGTGIPQVFNDEVVIPAFLNRGVSLEDARDYAVVGCVELSIPGRTYGLHDIAMFNLLKVMEIVILENEGNPDVSWNGLLNQIPKKFATTSS</sequence>
<evidence type="ECO:0000313" key="3">
    <source>
        <dbReference type="Proteomes" id="UP000339249"/>
    </source>
</evidence>